<proteinExistence type="predicted"/>
<reference evidence="2 3" key="1">
    <citation type="submission" date="2024-03" db="EMBL/GenBank/DDBJ databases">
        <title>Novel Streptomyces species of biotechnological and ecological value are a feature of Machair soil.</title>
        <authorList>
            <person name="Prole J.R."/>
            <person name="Goodfellow M."/>
            <person name="Allenby N."/>
            <person name="Ward A.C."/>
        </authorList>
    </citation>
    <scope>NUCLEOTIDE SEQUENCE [LARGE SCALE GENOMIC DNA]</scope>
    <source>
        <strain evidence="2 3">MS1.HAVA.3</strain>
    </source>
</reference>
<protein>
    <recommendedName>
        <fullName evidence="4">Secreted protein</fullName>
    </recommendedName>
</protein>
<keyword evidence="1" id="KW-0472">Membrane</keyword>
<name>A0ABU8UEX3_9ACTN</name>
<organism evidence="2 3">
    <name type="scientific">Streptomyces caledonius</name>
    <dbReference type="NCBI Taxonomy" id="3134107"/>
    <lineage>
        <taxon>Bacteria</taxon>
        <taxon>Bacillati</taxon>
        <taxon>Actinomycetota</taxon>
        <taxon>Actinomycetes</taxon>
        <taxon>Kitasatosporales</taxon>
        <taxon>Streptomycetaceae</taxon>
        <taxon>Streptomyces</taxon>
    </lineage>
</organism>
<evidence type="ECO:0000313" key="3">
    <source>
        <dbReference type="Proteomes" id="UP001382904"/>
    </source>
</evidence>
<accession>A0ABU8UEX3</accession>
<feature type="transmembrane region" description="Helical" evidence="1">
    <location>
        <begin position="41"/>
        <end position="58"/>
    </location>
</feature>
<feature type="transmembrane region" description="Helical" evidence="1">
    <location>
        <begin position="12"/>
        <end position="35"/>
    </location>
</feature>
<evidence type="ECO:0000256" key="1">
    <source>
        <dbReference type="SAM" id="Phobius"/>
    </source>
</evidence>
<sequence>MKTSAATIWFTPALRTLTALLGAGSFGLGALAVFATQNGTGSAALIVFGGVSILLALLGNRIESLEFGGATLRMRAAAAERFALAEESERRGDTATAGMLRAEASALLDAAGPIAADYSSVRGSMRAGASRTRAMEEVLARARRLAQEQSFERAEVLRWLREGTDEERVTALAMMQANPELRNFEATLACITRSRTAFEQYHAMRLALHMIDALDADQAGRLAEAVEALRGIRFRMDPDRRRLGEEILRKVRRRSQER</sequence>
<dbReference type="Proteomes" id="UP001382904">
    <property type="component" value="Unassembled WGS sequence"/>
</dbReference>
<keyword evidence="3" id="KW-1185">Reference proteome</keyword>
<gene>
    <name evidence="2" type="ORF">WKI68_44575</name>
</gene>
<evidence type="ECO:0008006" key="4">
    <source>
        <dbReference type="Google" id="ProtNLM"/>
    </source>
</evidence>
<dbReference type="EMBL" id="JBBKAM010000005">
    <property type="protein sequence ID" value="MEJ8646440.1"/>
    <property type="molecule type" value="Genomic_DNA"/>
</dbReference>
<evidence type="ECO:0000313" key="2">
    <source>
        <dbReference type="EMBL" id="MEJ8646440.1"/>
    </source>
</evidence>
<keyword evidence="1" id="KW-0812">Transmembrane</keyword>
<comment type="caution">
    <text evidence="2">The sequence shown here is derived from an EMBL/GenBank/DDBJ whole genome shotgun (WGS) entry which is preliminary data.</text>
</comment>
<keyword evidence="1" id="KW-1133">Transmembrane helix</keyword>